<protein>
    <submittedName>
        <fullName evidence="2">Uncharacterized protein</fullName>
    </submittedName>
</protein>
<dbReference type="InterPro" id="IPR055713">
    <property type="entry name" value="DUF7289"/>
</dbReference>
<keyword evidence="1" id="KW-0472">Membrane</keyword>
<feature type="transmembrane region" description="Helical" evidence="1">
    <location>
        <begin position="13"/>
        <end position="35"/>
    </location>
</feature>
<dbReference type="RefSeq" id="WP_142443278.1">
    <property type="nucleotide sequence ID" value="NZ_SESI01000002.1"/>
</dbReference>
<dbReference type="Proteomes" id="UP000315385">
    <property type="component" value="Unassembled WGS sequence"/>
</dbReference>
<evidence type="ECO:0000313" key="3">
    <source>
        <dbReference type="Proteomes" id="UP000315385"/>
    </source>
</evidence>
<accession>A0A544QMR7</accession>
<dbReference type="Pfam" id="PF23960">
    <property type="entry name" value="DUF7289"/>
    <property type="match status" value="1"/>
</dbReference>
<organism evidence="2 3">
    <name type="scientific">Halonotius roseus</name>
    <dbReference type="NCBI Taxonomy" id="2511997"/>
    <lineage>
        <taxon>Archaea</taxon>
        <taxon>Methanobacteriati</taxon>
        <taxon>Methanobacteriota</taxon>
        <taxon>Stenosarchaea group</taxon>
        <taxon>Halobacteria</taxon>
        <taxon>Halobacteriales</taxon>
        <taxon>Haloferacaceae</taxon>
        <taxon>Halonotius</taxon>
    </lineage>
</organism>
<comment type="caution">
    <text evidence="2">The sequence shown here is derived from an EMBL/GenBank/DDBJ whole genome shotgun (WGS) entry which is preliminary data.</text>
</comment>
<keyword evidence="1" id="KW-1133">Transmembrane helix</keyword>
<sequence>MDESDCGRGVSDVLGYIMIFGMILTLTFVATTTGITEISSQQQSEQIATVERGFQILDRDFETIQTHKDSRKATPLNIQSGSIGYGEIATITIGEWDTSSNEFTADNTSIATRTITYQNDNTELVYEGGLLFNDRTSRETLSRTDTGFVVEDTKAVIPVVSLNTPNPDFGVAPSGELVIQSVYSSDTQTTAARTVTGETLKIAIESTKPAGWERQLADEGFENVERDGSTVRASITVDGTSPETAVLSPTAIQTDIET</sequence>
<keyword evidence="3" id="KW-1185">Reference proteome</keyword>
<dbReference type="EMBL" id="SESI01000002">
    <property type="protein sequence ID" value="TQQ80155.1"/>
    <property type="molecule type" value="Genomic_DNA"/>
</dbReference>
<keyword evidence="1" id="KW-0812">Transmembrane</keyword>
<dbReference type="AlphaFoldDB" id="A0A544QMR7"/>
<proteinExistence type="predicted"/>
<evidence type="ECO:0000256" key="1">
    <source>
        <dbReference type="SAM" id="Phobius"/>
    </source>
</evidence>
<evidence type="ECO:0000313" key="2">
    <source>
        <dbReference type="EMBL" id="TQQ80155.1"/>
    </source>
</evidence>
<gene>
    <name evidence="2" type="ORF">EWF95_06570</name>
</gene>
<reference evidence="2 3" key="1">
    <citation type="submission" date="2019-02" db="EMBL/GenBank/DDBJ databases">
        <title>Halonotius sp. a new haloqrchaeon isolated from saline water.</title>
        <authorList>
            <person name="Duran-Viseras A."/>
            <person name="Sanchez-Porro C."/>
            <person name="Ventosa A."/>
        </authorList>
    </citation>
    <scope>NUCLEOTIDE SEQUENCE [LARGE SCALE GENOMIC DNA]</scope>
    <source>
        <strain evidence="2 3">F9-27</strain>
    </source>
</reference>
<name>A0A544QMR7_9EURY</name>